<dbReference type="InterPro" id="IPR000086">
    <property type="entry name" value="NUDIX_hydrolase_dom"/>
</dbReference>
<evidence type="ECO:0000313" key="5">
    <source>
        <dbReference type="Proteomes" id="UP000289482"/>
    </source>
</evidence>
<dbReference type="AlphaFoldDB" id="A0A4Q1R620"/>
<proteinExistence type="predicted"/>
<evidence type="ECO:0000256" key="1">
    <source>
        <dbReference type="ARBA" id="ARBA00022801"/>
    </source>
</evidence>
<dbReference type="GO" id="GO:0016787">
    <property type="term" value="F:hydrolase activity"/>
    <property type="evidence" value="ECO:0007669"/>
    <property type="project" value="UniProtKB-KW"/>
</dbReference>
<feature type="compositionally biased region" description="Basic and acidic residues" evidence="2">
    <location>
        <begin position="1"/>
        <end position="15"/>
    </location>
</feature>
<reference evidence="4 5" key="1">
    <citation type="submission" date="2019-01" db="EMBL/GenBank/DDBJ databases">
        <title>Draft genome sequences of the type strain Streptomyces sioyaensis DSM 40032 and its novel strain, TM32, a thermotolerant antibiotics-producing actinobacterium.</title>
        <authorList>
            <person name="Nakaew N."/>
            <person name="Lumyong S."/>
            <person name="Sloan W.T."/>
            <person name="Sungthong R."/>
        </authorList>
    </citation>
    <scope>NUCLEOTIDE SEQUENCE [LARGE SCALE GENOMIC DNA]</scope>
    <source>
        <strain evidence="4 5">DSM 40032</strain>
    </source>
</reference>
<protein>
    <submittedName>
        <fullName evidence="4">NUDIX domain-containing protein</fullName>
    </submittedName>
</protein>
<sequence>MTQEDGSRGGDRRDPPCSPPPGRGRLALPWGYLEVGESWREAAVRELREEIGLMASAHGVRLFAAHSTRNSLEVFALLPTRAAAGLTEMARTTETQGCCVLSEAVELAFPDTPTPWPLPWPDARCSPP</sequence>
<dbReference type="EMBL" id="SDIF01000015">
    <property type="protein sequence ID" value="RXS68725.1"/>
    <property type="molecule type" value="Genomic_DNA"/>
</dbReference>
<evidence type="ECO:0000259" key="3">
    <source>
        <dbReference type="Pfam" id="PF00293"/>
    </source>
</evidence>
<feature type="domain" description="Nudix hydrolase" evidence="3">
    <location>
        <begin position="18"/>
        <end position="65"/>
    </location>
</feature>
<dbReference type="PROSITE" id="PS00893">
    <property type="entry name" value="NUDIX_BOX"/>
    <property type="match status" value="1"/>
</dbReference>
<organism evidence="4 5">
    <name type="scientific">Streptomyces sioyaensis</name>
    <dbReference type="NCBI Taxonomy" id="67364"/>
    <lineage>
        <taxon>Bacteria</taxon>
        <taxon>Bacillati</taxon>
        <taxon>Actinomycetota</taxon>
        <taxon>Actinomycetes</taxon>
        <taxon>Kitasatosporales</taxon>
        <taxon>Streptomycetaceae</taxon>
        <taxon>Streptomyces</taxon>
    </lineage>
</organism>
<feature type="region of interest" description="Disordered" evidence="2">
    <location>
        <begin position="1"/>
        <end position="24"/>
    </location>
</feature>
<dbReference type="SUPFAM" id="SSF55811">
    <property type="entry name" value="Nudix"/>
    <property type="match status" value="1"/>
</dbReference>
<comment type="caution">
    <text evidence="4">The sequence shown here is derived from an EMBL/GenBank/DDBJ whole genome shotgun (WGS) entry which is preliminary data.</text>
</comment>
<evidence type="ECO:0000313" key="4">
    <source>
        <dbReference type="EMBL" id="RXS68725.1"/>
    </source>
</evidence>
<keyword evidence="5" id="KW-1185">Reference proteome</keyword>
<dbReference type="Gene3D" id="3.90.79.10">
    <property type="entry name" value="Nucleoside Triphosphate Pyrophosphohydrolase"/>
    <property type="match status" value="1"/>
</dbReference>
<dbReference type="Proteomes" id="UP000289482">
    <property type="component" value="Unassembled WGS sequence"/>
</dbReference>
<name>A0A4Q1R620_9ACTN</name>
<dbReference type="Pfam" id="PF00293">
    <property type="entry name" value="NUDIX"/>
    <property type="match status" value="1"/>
</dbReference>
<evidence type="ECO:0000256" key="2">
    <source>
        <dbReference type="SAM" id="MobiDB-lite"/>
    </source>
</evidence>
<dbReference type="InterPro" id="IPR020084">
    <property type="entry name" value="NUDIX_hydrolase_CS"/>
</dbReference>
<keyword evidence="1" id="KW-0378">Hydrolase</keyword>
<accession>A0A4Q1R620</accession>
<dbReference type="InterPro" id="IPR015797">
    <property type="entry name" value="NUDIX_hydrolase-like_dom_sf"/>
</dbReference>
<gene>
    <name evidence="4" type="ORF">EST54_08000</name>
</gene>